<organism evidence="6">
    <name type="scientific">bioreactor metagenome</name>
    <dbReference type="NCBI Taxonomy" id="1076179"/>
    <lineage>
        <taxon>unclassified sequences</taxon>
        <taxon>metagenomes</taxon>
        <taxon>ecological metagenomes</taxon>
    </lineage>
</organism>
<reference evidence="6" key="1">
    <citation type="submission" date="2019-08" db="EMBL/GenBank/DDBJ databases">
        <authorList>
            <person name="Kucharzyk K."/>
            <person name="Murdoch R.W."/>
            <person name="Higgins S."/>
            <person name="Loffler F."/>
        </authorList>
    </citation>
    <scope>NUCLEOTIDE SEQUENCE</scope>
</reference>
<feature type="transmembrane region" description="Helical" evidence="5">
    <location>
        <begin position="204"/>
        <end position="224"/>
    </location>
</feature>
<feature type="transmembrane region" description="Helical" evidence="5">
    <location>
        <begin position="136"/>
        <end position="163"/>
    </location>
</feature>
<keyword evidence="4 5" id="KW-0472">Membrane</keyword>
<comment type="subcellular location">
    <subcellularLocation>
        <location evidence="1">Endomembrane system</location>
        <topology evidence="1">Multi-pass membrane protein</topology>
    </subcellularLocation>
</comment>
<keyword evidence="2 5" id="KW-0812">Transmembrane</keyword>
<evidence type="ECO:0000256" key="1">
    <source>
        <dbReference type="ARBA" id="ARBA00004127"/>
    </source>
</evidence>
<protein>
    <recommendedName>
        <fullName evidence="7">Rubrerythrin diiron-binding domain-containing protein</fullName>
    </recommendedName>
</protein>
<dbReference type="CDD" id="cd02431">
    <property type="entry name" value="Ferritin_CCC1_C"/>
    <property type="match status" value="1"/>
</dbReference>
<feature type="transmembrane region" description="Helical" evidence="5">
    <location>
        <begin position="265"/>
        <end position="286"/>
    </location>
</feature>
<dbReference type="GO" id="GO:0005384">
    <property type="term" value="F:manganese ion transmembrane transporter activity"/>
    <property type="evidence" value="ECO:0007669"/>
    <property type="project" value="InterPro"/>
</dbReference>
<dbReference type="SUPFAM" id="SSF47240">
    <property type="entry name" value="Ferritin-like"/>
    <property type="match status" value="1"/>
</dbReference>
<accession>A0A644XCU2</accession>
<evidence type="ECO:0000256" key="2">
    <source>
        <dbReference type="ARBA" id="ARBA00022692"/>
    </source>
</evidence>
<sequence>METKKIHPETLKLLERFQRDEMTGSVLYAKIARRQKDENNKRAFEEISKAERSHYEIWKGYTKRDIAPNGLRVGFFLVMSRVLGITFTLKLFEKFEETGIRDLEAVEQEFPEVRAIITEEEEHESRLMQMVDEERLHYVGSIVLGLNDALVELTGTIAGLTFALASNRLVALSGIITGVSATLSMAASNYLAQRAEGNPKALKSSAYTGVAYLLTVILIVLPYLLLPNDWYIAAFAIMIAGVILVILTFNYYVSVAQDMPFWKRFGEMMLISLGVAALSFGIGLAAKALLGINVG</sequence>
<dbReference type="CDD" id="cd01044">
    <property type="entry name" value="Ferritin_CCC1_N"/>
    <property type="match status" value="1"/>
</dbReference>
<dbReference type="AlphaFoldDB" id="A0A644XCU2"/>
<name>A0A644XCU2_9ZZZZ</name>
<dbReference type="InterPro" id="IPR008217">
    <property type="entry name" value="Ccc1_fam"/>
</dbReference>
<evidence type="ECO:0000256" key="3">
    <source>
        <dbReference type="ARBA" id="ARBA00022989"/>
    </source>
</evidence>
<feature type="transmembrane region" description="Helical" evidence="5">
    <location>
        <begin position="230"/>
        <end position="253"/>
    </location>
</feature>
<evidence type="ECO:0000313" key="6">
    <source>
        <dbReference type="EMBL" id="MPM14046.1"/>
    </source>
</evidence>
<dbReference type="Pfam" id="PF01988">
    <property type="entry name" value="VIT1"/>
    <property type="match status" value="1"/>
</dbReference>
<evidence type="ECO:0000256" key="5">
    <source>
        <dbReference type="SAM" id="Phobius"/>
    </source>
</evidence>
<dbReference type="GO" id="GO:0012505">
    <property type="term" value="C:endomembrane system"/>
    <property type="evidence" value="ECO:0007669"/>
    <property type="project" value="UniProtKB-SubCell"/>
</dbReference>
<proteinExistence type="predicted"/>
<evidence type="ECO:0000256" key="4">
    <source>
        <dbReference type="ARBA" id="ARBA00023136"/>
    </source>
</evidence>
<comment type="caution">
    <text evidence="6">The sequence shown here is derived from an EMBL/GenBank/DDBJ whole genome shotgun (WGS) entry which is preliminary data.</text>
</comment>
<dbReference type="InterPro" id="IPR039376">
    <property type="entry name" value="Ferritin_CCC1_N"/>
</dbReference>
<dbReference type="GO" id="GO:0030026">
    <property type="term" value="P:intracellular manganese ion homeostasis"/>
    <property type="evidence" value="ECO:0007669"/>
    <property type="project" value="InterPro"/>
</dbReference>
<keyword evidence="3 5" id="KW-1133">Transmembrane helix</keyword>
<dbReference type="InterPro" id="IPR009078">
    <property type="entry name" value="Ferritin-like_SF"/>
</dbReference>
<evidence type="ECO:0008006" key="7">
    <source>
        <dbReference type="Google" id="ProtNLM"/>
    </source>
</evidence>
<gene>
    <name evidence="6" type="ORF">SDC9_60406</name>
</gene>
<feature type="transmembrane region" description="Helical" evidence="5">
    <location>
        <begin position="169"/>
        <end position="192"/>
    </location>
</feature>
<dbReference type="EMBL" id="VSSQ01002216">
    <property type="protein sequence ID" value="MPM14046.1"/>
    <property type="molecule type" value="Genomic_DNA"/>
</dbReference>